<feature type="region of interest" description="Disordered" evidence="1">
    <location>
        <begin position="1"/>
        <end position="36"/>
    </location>
</feature>
<keyword evidence="3" id="KW-1185">Reference proteome</keyword>
<dbReference type="PANTHER" id="PTHR41805:SF1">
    <property type="entry name" value="RRNA-PROCESSING PROTEIN FYV7"/>
    <property type="match status" value="1"/>
</dbReference>
<evidence type="ECO:0000313" key="3">
    <source>
        <dbReference type="Proteomes" id="UP001301958"/>
    </source>
</evidence>
<accession>A0AAN7BUR3</accession>
<evidence type="ECO:0000256" key="1">
    <source>
        <dbReference type="SAM" id="MobiDB-lite"/>
    </source>
</evidence>
<comment type="caution">
    <text evidence="2">The sequence shown here is derived from an EMBL/GenBank/DDBJ whole genome shotgun (WGS) entry which is preliminary data.</text>
</comment>
<feature type="region of interest" description="Disordered" evidence="1">
    <location>
        <begin position="63"/>
        <end position="197"/>
    </location>
</feature>
<dbReference type="Proteomes" id="UP001301958">
    <property type="component" value="Unassembled WGS sequence"/>
</dbReference>
<protein>
    <recommendedName>
        <fullName evidence="4">rRNA-processing protein FYV7</fullName>
    </recommendedName>
</protein>
<name>A0AAN7BUR3_9PEZI</name>
<sequence length="239" mass="27308">MAPKRTRDEDSDATKSKKPRTGFRVGPENLPDGAWKRKVTKIKKNLIQKAKIKKEYAKVKAQIEAEKEKHPVVNDPMLLLDAQEEEKHHHPEHTSEDNNTNDQPAPPSPQLHPSRQAMLDNPPTPASAPTAALDGSNPNLDDPTHPDRQPRRQQRKKLRPDYYSKELSAAQKAKEAAEKRQAEIERREKERQARIADRERFRKQMAKAKAPGFKDGKRKVGRESKLLLDRVQRIVGEGK</sequence>
<proteinExistence type="predicted"/>
<organism evidence="2 3">
    <name type="scientific">Podospora fimiseda</name>
    <dbReference type="NCBI Taxonomy" id="252190"/>
    <lineage>
        <taxon>Eukaryota</taxon>
        <taxon>Fungi</taxon>
        <taxon>Dikarya</taxon>
        <taxon>Ascomycota</taxon>
        <taxon>Pezizomycotina</taxon>
        <taxon>Sordariomycetes</taxon>
        <taxon>Sordariomycetidae</taxon>
        <taxon>Sordariales</taxon>
        <taxon>Podosporaceae</taxon>
        <taxon>Podospora</taxon>
    </lineage>
</organism>
<dbReference type="PANTHER" id="PTHR41805">
    <property type="entry name" value="EXPRESSED PROTEIN"/>
    <property type="match status" value="1"/>
</dbReference>
<feature type="compositionally biased region" description="Basic and acidic residues" evidence="1">
    <location>
        <begin position="172"/>
        <end position="197"/>
    </location>
</feature>
<dbReference type="AlphaFoldDB" id="A0AAN7BUR3"/>
<reference evidence="2" key="1">
    <citation type="journal article" date="2023" name="Mol. Phylogenet. Evol.">
        <title>Genome-scale phylogeny and comparative genomics of the fungal order Sordariales.</title>
        <authorList>
            <person name="Hensen N."/>
            <person name="Bonometti L."/>
            <person name="Westerberg I."/>
            <person name="Brannstrom I.O."/>
            <person name="Guillou S."/>
            <person name="Cros-Aarteil S."/>
            <person name="Calhoun S."/>
            <person name="Haridas S."/>
            <person name="Kuo A."/>
            <person name="Mondo S."/>
            <person name="Pangilinan J."/>
            <person name="Riley R."/>
            <person name="LaButti K."/>
            <person name="Andreopoulos B."/>
            <person name="Lipzen A."/>
            <person name="Chen C."/>
            <person name="Yan M."/>
            <person name="Daum C."/>
            <person name="Ng V."/>
            <person name="Clum A."/>
            <person name="Steindorff A."/>
            <person name="Ohm R.A."/>
            <person name="Martin F."/>
            <person name="Silar P."/>
            <person name="Natvig D.O."/>
            <person name="Lalanne C."/>
            <person name="Gautier V."/>
            <person name="Ament-Velasquez S.L."/>
            <person name="Kruys A."/>
            <person name="Hutchinson M.I."/>
            <person name="Powell A.J."/>
            <person name="Barry K."/>
            <person name="Miller A.N."/>
            <person name="Grigoriev I.V."/>
            <person name="Debuchy R."/>
            <person name="Gladieux P."/>
            <person name="Hiltunen Thoren M."/>
            <person name="Johannesson H."/>
        </authorList>
    </citation>
    <scope>NUCLEOTIDE SEQUENCE</scope>
    <source>
        <strain evidence="2">CBS 990.96</strain>
    </source>
</reference>
<dbReference type="EMBL" id="MU865302">
    <property type="protein sequence ID" value="KAK4230004.1"/>
    <property type="molecule type" value="Genomic_DNA"/>
</dbReference>
<reference evidence="2" key="2">
    <citation type="submission" date="2023-05" db="EMBL/GenBank/DDBJ databases">
        <authorList>
            <consortium name="Lawrence Berkeley National Laboratory"/>
            <person name="Steindorff A."/>
            <person name="Hensen N."/>
            <person name="Bonometti L."/>
            <person name="Westerberg I."/>
            <person name="Brannstrom I.O."/>
            <person name="Guillou S."/>
            <person name="Cros-Aarteil S."/>
            <person name="Calhoun S."/>
            <person name="Haridas S."/>
            <person name="Kuo A."/>
            <person name="Mondo S."/>
            <person name="Pangilinan J."/>
            <person name="Riley R."/>
            <person name="Labutti K."/>
            <person name="Andreopoulos B."/>
            <person name="Lipzen A."/>
            <person name="Chen C."/>
            <person name="Yanf M."/>
            <person name="Daum C."/>
            <person name="Ng V."/>
            <person name="Clum A."/>
            <person name="Ohm R."/>
            <person name="Martin F."/>
            <person name="Silar P."/>
            <person name="Natvig D."/>
            <person name="Lalanne C."/>
            <person name="Gautier V."/>
            <person name="Ament-Velasquez S.L."/>
            <person name="Kruys A."/>
            <person name="Hutchinson M.I."/>
            <person name="Powell A.J."/>
            <person name="Barry K."/>
            <person name="Miller A.N."/>
            <person name="Grigoriev I.V."/>
            <person name="Debuchy R."/>
            <person name="Gladieux P."/>
            <person name="Thoren M.H."/>
            <person name="Johannesson H."/>
        </authorList>
    </citation>
    <scope>NUCLEOTIDE SEQUENCE</scope>
    <source>
        <strain evidence="2">CBS 990.96</strain>
    </source>
</reference>
<feature type="compositionally biased region" description="Basic and acidic residues" evidence="1">
    <location>
        <begin position="1"/>
        <end position="15"/>
    </location>
</feature>
<feature type="compositionally biased region" description="Basic and acidic residues" evidence="1">
    <location>
        <begin position="85"/>
        <end position="96"/>
    </location>
</feature>
<evidence type="ECO:0008006" key="4">
    <source>
        <dbReference type="Google" id="ProtNLM"/>
    </source>
</evidence>
<gene>
    <name evidence="2" type="ORF">QBC38DRAFT_470328</name>
</gene>
<feature type="compositionally biased region" description="Basic and acidic residues" evidence="1">
    <location>
        <begin position="63"/>
        <end position="72"/>
    </location>
</feature>
<evidence type="ECO:0000313" key="2">
    <source>
        <dbReference type="EMBL" id="KAK4230004.1"/>
    </source>
</evidence>